<dbReference type="NCBIfam" id="TIGR03965">
    <property type="entry name" value="mycofact_glyco"/>
    <property type="match status" value="1"/>
</dbReference>
<dbReference type="EMBL" id="CAEZUL010000199">
    <property type="protein sequence ID" value="CAB4610276.1"/>
    <property type="molecule type" value="Genomic_DNA"/>
</dbReference>
<dbReference type="PANTHER" id="PTHR43646">
    <property type="entry name" value="GLYCOSYLTRANSFERASE"/>
    <property type="match status" value="1"/>
</dbReference>
<feature type="transmembrane region" description="Helical" evidence="1">
    <location>
        <begin position="373"/>
        <end position="398"/>
    </location>
</feature>
<evidence type="ECO:0000256" key="1">
    <source>
        <dbReference type="SAM" id="Phobius"/>
    </source>
</evidence>
<proteinExistence type="predicted"/>
<protein>
    <submittedName>
        <fullName evidence="3">Unannotated protein</fullName>
    </submittedName>
</protein>
<dbReference type="SUPFAM" id="SSF53448">
    <property type="entry name" value="Nucleotide-diphospho-sugar transferases"/>
    <property type="match status" value="1"/>
</dbReference>
<feature type="domain" description="Glycosyltransferase 2-like" evidence="2">
    <location>
        <begin position="79"/>
        <end position="203"/>
    </location>
</feature>
<dbReference type="Pfam" id="PF00535">
    <property type="entry name" value="Glycos_transf_2"/>
    <property type="match status" value="1"/>
</dbReference>
<evidence type="ECO:0000259" key="2">
    <source>
        <dbReference type="Pfam" id="PF00535"/>
    </source>
</evidence>
<keyword evidence="1" id="KW-1133">Transmembrane helix</keyword>
<organism evidence="3">
    <name type="scientific">freshwater metagenome</name>
    <dbReference type="NCBI Taxonomy" id="449393"/>
    <lineage>
        <taxon>unclassified sequences</taxon>
        <taxon>metagenomes</taxon>
        <taxon>ecological metagenomes</taxon>
    </lineage>
</organism>
<dbReference type="AlphaFoldDB" id="A0A6J6HBD0"/>
<sequence>MSAHIVPDSQWFRTRDGKGLMAGSPLHYFSVSDAGARILDAIERGDTLASGHEALTDRLLATGAAHPRPTVSASVKNISVVIPAYITSLHALDHLLLLVQSLAEFAVIVVDDCSPIDVRLDVGTVIHLDVNSGPGAARNAGLAQVTTPLVAFVDTDVSIDSKQLAELASYVSTEKVAVVAPRIVTSNEKTFTSEYESFHSPLDLGNTEAVVRPMSRVSYVPSAVLVGRVDSLRKLNGFNEGMRSGEDVDLVWRLIESGELCRYVPLVQCAHRPRPSILALLKQRYSYGISAAQLDQQHPRSASPFRANLFFTLPAIAILMGYLFLAVPLVLLSAIYVLWSLRSLPLPLRSKVKITGTGLRSTLRLLAQAIHRAWWPLFLIASIPFIRVAAMLTFSVLVPPCIGLLRKKPQFPVRYLVVRILDNFAYGVGVWVGAWRTRSARCLLPVITVRRSSAQ</sequence>
<dbReference type="InterPro" id="IPR029044">
    <property type="entry name" value="Nucleotide-diphossugar_trans"/>
</dbReference>
<reference evidence="3" key="1">
    <citation type="submission" date="2020-05" db="EMBL/GenBank/DDBJ databases">
        <authorList>
            <person name="Chiriac C."/>
            <person name="Salcher M."/>
            <person name="Ghai R."/>
            <person name="Kavagutti S V."/>
        </authorList>
    </citation>
    <scope>NUCLEOTIDE SEQUENCE</scope>
</reference>
<dbReference type="InterPro" id="IPR023981">
    <property type="entry name" value="MftF"/>
</dbReference>
<dbReference type="Gene3D" id="3.90.550.10">
    <property type="entry name" value="Spore Coat Polysaccharide Biosynthesis Protein SpsA, Chain A"/>
    <property type="match status" value="1"/>
</dbReference>
<dbReference type="GO" id="GO:0016740">
    <property type="term" value="F:transferase activity"/>
    <property type="evidence" value="ECO:0007669"/>
    <property type="project" value="InterPro"/>
</dbReference>
<evidence type="ECO:0000313" key="3">
    <source>
        <dbReference type="EMBL" id="CAB4610276.1"/>
    </source>
</evidence>
<gene>
    <name evidence="3" type="ORF">UFOPK1808_01322</name>
</gene>
<dbReference type="PANTHER" id="PTHR43646:SF6">
    <property type="entry name" value="PRE-MYCOFACTOCIN GLYCOSYLTRANSFERASE"/>
    <property type="match status" value="1"/>
</dbReference>
<keyword evidence="1" id="KW-0472">Membrane</keyword>
<dbReference type="InterPro" id="IPR001173">
    <property type="entry name" value="Glyco_trans_2-like"/>
</dbReference>
<accession>A0A6J6HBD0</accession>
<feature type="transmembrane region" description="Helical" evidence="1">
    <location>
        <begin position="309"/>
        <end position="339"/>
    </location>
</feature>
<name>A0A6J6HBD0_9ZZZZ</name>
<keyword evidence="1" id="KW-0812">Transmembrane</keyword>